<organism evidence="2 3">
    <name type="scientific">Lithospermum erythrorhizon</name>
    <name type="common">Purple gromwell</name>
    <name type="synonym">Lithospermum officinale var. erythrorhizon</name>
    <dbReference type="NCBI Taxonomy" id="34254"/>
    <lineage>
        <taxon>Eukaryota</taxon>
        <taxon>Viridiplantae</taxon>
        <taxon>Streptophyta</taxon>
        <taxon>Embryophyta</taxon>
        <taxon>Tracheophyta</taxon>
        <taxon>Spermatophyta</taxon>
        <taxon>Magnoliopsida</taxon>
        <taxon>eudicotyledons</taxon>
        <taxon>Gunneridae</taxon>
        <taxon>Pentapetalae</taxon>
        <taxon>asterids</taxon>
        <taxon>lamiids</taxon>
        <taxon>Boraginales</taxon>
        <taxon>Boraginaceae</taxon>
        <taxon>Boraginoideae</taxon>
        <taxon>Lithospermeae</taxon>
        <taxon>Lithospermum</taxon>
    </lineage>
</organism>
<comment type="caution">
    <text evidence="2">The sequence shown here is derived from an EMBL/GenBank/DDBJ whole genome shotgun (WGS) entry which is preliminary data.</text>
</comment>
<reference evidence="2 3" key="1">
    <citation type="submission" date="2024-01" db="EMBL/GenBank/DDBJ databases">
        <title>The complete chloroplast genome sequence of Lithospermum erythrorhizon: insights into the phylogenetic relationship among Boraginaceae species and the maternal lineages of purple gromwells.</title>
        <authorList>
            <person name="Okada T."/>
            <person name="Watanabe K."/>
        </authorList>
    </citation>
    <scope>NUCLEOTIDE SEQUENCE [LARGE SCALE GENOMIC DNA]</scope>
</reference>
<dbReference type="AlphaFoldDB" id="A0AAV3R7Y5"/>
<name>A0AAV3R7Y5_LITER</name>
<sequence>MELTVVYTKVDAERNKLKIKNEKLRKLGVDQDQEIHHLKAQVNALNEGLKMMNSSTYILEEILGVGKDVGDSTGIGFDKGKLFKPKEIPRVVHSHDSREKTVMHGTRSANNCYMLSSVQALSSRKGEDADLWHKRLGHTNYRNIQQIISKEAIRGILPIDVKDQACGECHVGKHTKSCHQKLQQVVTTRVLELMDMDLIGPMQVESIGGKKYAQTQGS</sequence>
<protein>
    <recommendedName>
        <fullName evidence="1">GAG-pre-integrase domain-containing protein</fullName>
    </recommendedName>
</protein>
<accession>A0AAV3R7Y5</accession>
<dbReference type="PANTHER" id="PTHR42648">
    <property type="entry name" value="TRANSPOSASE, PUTATIVE-RELATED"/>
    <property type="match status" value="1"/>
</dbReference>
<evidence type="ECO:0000313" key="3">
    <source>
        <dbReference type="Proteomes" id="UP001454036"/>
    </source>
</evidence>
<dbReference type="InterPro" id="IPR039537">
    <property type="entry name" value="Retrotran_Ty1/copia-like"/>
</dbReference>
<feature type="domain" description="GAG-pre-integrase" evidence="1">
    <location>
        <begin position="115"/>
        <end position="174"/>
    </location>
</feature>
<dbReference type="PANTHER" id="PTHR42648:SF21">
    <property type="entry name" value="CYSTEINE-RICH RLK (RECEPTOR-LIKE PROTEIN KINASE) 8"/>
    <property type="match status" value="1"/>
</dbReference>
<evidence type="ECO:0000259" key="1">
    <source>
        <dbReference type="Pfam" id="PF13976"/>
    </source>
</evidence>
<evidence type="ECO:0000313" key="2">
    <source>
        <dbReference type="EMBL" id="GAA0171215.1"/>
    </source>
</evidence>
<keyword evidence="3" id="KW-1185">Reference proteome</keyword>
<dbReference type="Pfam" id="PF13976">
    <property type="entry name" value="gag_pre-integrs"/>
    <property type="match status" value="1"/>
</dbReference>
<dbReference type="EMBL" id="BAABME010007578">
    <property type="protein sequence ID" value="GAA0171215.1"/>
    <property type="molecule type" value="Genomic_DNA"/>
</dbReference>
<dbReference type="InterPro" id="IPR025724">
    <property type="entry name" value="GAG-pre-integrase_dom"/>
</dbReference>
<gene>
    <name evidence="2" type="ORF">LIER_25301</name>
</gene>
<dbReference type="Proteomes" id="UP001454036">
    <property type="component" value="Unassembled WGS sequence"/>
</dbReference>
<proteinExistence type="predicted"/>